<keyword evidence="1" id="KW-0732">Signal</keyword>
<reference evidence="3 4" key="1">
    <citation type="submission" date="2020-12" db="EMBL/GenBank/DDBJ databases">
        <title>Sphingomonas sp.</title>
        <authorList>
            <person name="Kim M.K."/>
        </authorList>
    </citation>
    <scope>NUCLEOTIDE SEQUENCE [LARGE SCALE GENOMIC DNA]</scope>
    <source>
        <strain evidence="3 4">BT552</strain>
    </source>
</reference>
<evidence type="ECO:0000256" key="1">
    <source>
        <dbReference type="SAM" id="SignalP"/>
    </source>
</evidence>
<dbReference type="NCBIfam" id="NF035944">
    <property type="entry name" value="PEPxxWA-CTERM"/>
    <property type="match status" value="1"/>
</dbReference>
<dbReference type="NCBIfam" id="TIGR02595">
    <property type="entry name" value="PEP_CTERM"/>
    <property type="match status" value="1"/>
</dbReference>
<evidence type="ECO:0000313" key="3">
    <source>
        <dbReference type="EMBL" id="MBM6576785.1"/>
    </source>
</evidence>
<protein>
    <submittedName>
        <fullName evidence="3">PEPxxWA-CTERM sorting domain-containing protein</fullName>
    </submittedName>
</protein>
<dbReference type="Pfam" id="PF07589">
    <property type="entry name" value="PEP-CTERM"/>
    <property type="match status" value="1"/>
</dbReference>
<accession>A0ABS2D790</accession>
<gene>
    <name evidence="3" type="ORF">ILT43_10395</name>
</gene>
<proteinExistence type="predicted"/>
<organism evidence="3 4">
    <name type="scientific">Sphingomonas longa</name>
    <dbReference type="NCBI Taxonomy" id="2778730"/>
    <lineage>
        <taxon>Bacteria</taxon>
        <taxon>Pseudomonadati</taxon>
        <taxon>Pseudomonadota</taxon>
        <taxon>Alphaproteobacteria</taxon>
        <taxon>Sphingomonadales</taxon>
        <taxon>Sphingomonadaceae</taxon>
        <taxon>Sphingomonas</taxon>
    </lineage>
</organism>
<dbReference type="InterPro" id="IPR013424">
    <property type="entry name" value="Ice-binding_C"/>
</dbReference>
<feature type="domain" description="Ice-binding protein C-terminal" evidence="2">
    <location>
        <begin position="182"/>
        <end position="206"/>
    </location>
</feature>
<name>A0ABS2D790_9SPHN</name>
<keyword evidence="4" id="KW-1185">Reference proteome</keyword>
<feature type="signal peptide" evidence="1">
    <location>
        <begin position="1"/>
        <end position="22"/>
    </location>
</feature>
<feature type="chain" id="PRO_5045362867" evidence="1">
    <location>
        <begin position="23"/>
        <end position="215"/>
    </location>
</feature>
<evidence type="ECO:0000313" key="4">
    <source>
        <dbReference type="Proteomes" id="UP000763641"/>
    </source>
</evidence>
<comment type="caution">
    <text evidence="3">The sequence shown here is derived from an EMBL/GenBank/DDBJ whole genome shotgun (WGS) entry which is preliminary data.</text>
</comment>
<dbReference type="EMBL" id="JAFEMC010000003">
    <property type="protein sequence ID" value="MBM6576785.1"/>
    <property type="molecule type" value="Genomic_DNA"/>
</dbReference>
<dbReference type="Proteomes" id="UP000763641">
    <property type="component" value="Unassembled WGS sequence"/>
</dbReference>
<evidence type="ECO:0000259" key="2">
    <source>
        <dbReference type="Pfam" id="PF07589"/>
    </source>
</evidence>
<dbReference type="RefSeq" id="WP_204198901.1">
    <property type="nucleotide sequence ID" value="NZ_JAFEMC010000003.1"/>
</dbReference>
<sequence>MMKTMIAAGFTAALMMAAPATAQSLTTTFAGGNSQNGNIFDVLVGNQAISLNSLGLNVNTNAGTTGTFEFYFRQGTSTGFQSDAAGWTLFSTNTAVSAGSGVVTAIDITNLMLDANTRYGLYFTQTAGSLSYTNGTGVGNVAATNGDLTVFEGYGAAYRFGSSFQPRVVNATFEYTVAGAGAVPEPATWAMMIGGIGMVGGAMRRRKVSTTVSFA</sequence>